<comment type="caution">
    <text evidence="2">The sequence shown here is derived from an EMBL/GenBank/DDBJ whole genome shotgun (WGS) entry which is preliminary data.</text>
</comment>
<dbReference type="EMBL" id="AFME02000136">
    <property type="protein sequence ID" value="EMG11882.1"/>
    <property type="molecule type" value="Genomic_DNA"/>
</dbReference>
<dbReference type="Proteomes" id="UP000011776">
    <property type="component" value="Unassembled WGS sequence"/>
</dbReference>
<dbReference type="AlphaFoldDB" id="M3I7P1"/>
<organism evidence="2 3">
    <name type="scientific">Leptospira interrogans serovar Grippotyphosa str. LT2186</name>
    <dbReference type="NCBI Taxonomy" id="1001599"/>
    <lineage>
        <taxon>Bacteria</taxon>
        <taxon>Pseudomonadati</taxon>
        <taxon>Spirochaetota</taxon>
        <taxon>Spirochaetia</taxon>
        <taxon>Leptospirales</taxon>
        <taxon>Leptospiraceae</taxon>
        <taxon>Leptospira</taxon>
    </lineage>
</organism>
<gene>
    <name evidence="2" type="ORF">LEP1GSC151_0280</name>
</gene>
<name>M3I7P1_LEPIR</name>
<evidence type="ECO:0000313" key="2">
    <source>
        <dbReference type="EMBL" id="EMG11882.1"/>
    </source>
</evidence>
<reference evidence="2 3" key="1">
    <citation type="submission" date="2013-02" db="EMBL/GenBank/DDBJ databases">
        <authorList>
            <person name="Harkins D.M."/>
            <person name="Durkin A.S."/>
            <person name="Brinkac L.M."/>
            <person name="Haft D.H."/>
            <person name="Selengut J.D."/>
            <person name="Sanka R."/>
            <person name="DePew J."/>
            <person name="Purushe J."/>
            <person name="Tulsiani S.M."/>
            <person name="Graham G.C."/>
            <person name="Burns M.-A."/>
            <person name="Dohnt M.F."/>
            <person name="Smythe L.D."/>
            <person name="McKay D.B."/>
            <person name="Craig S.B."/>
            <person name="Vinetz J.M."/>
            <person name="Sutton G.G."/>
            <person name="Nierman W.C."/>
            <person name="Fouts D.E."/>
        </authorList>
    </citation>
    <scope>NUCLEOTIDE SEQUENCE [LARGE SCALE GENOMIC DNA]</scope>
    <source>
        <strain evidence="2 3">LT2186</strain>
    </source>
</reference>
<sequence>MKQAQYNTRPSSKKRSLQKGISKETHSSNREFFQFNLF</sequence>
<feature type="compositionally biased region" description="Polar residues" evidence="1">
    <location>
        <begin position="1"/>
        <end position="10"/>
    </location>
</feature>
<accession>M3I7P1</accession>
<dbReference type="BioCyc" id="LINT1001599:G11K9-4849-MONOMER"/>
<feature type="region of interest" description="Disordered" evidence="1">
    <location>
        <begin position="1"/>
        <end position="25"/>
    </location>
</feature>
<evidence type="ECO:0000313" key="3">
    <source>
        <dbReference type="Proteomes" id="UP000011776"/>
    </source>
</evidence>
<protein>
    <submittedName>
        <fullName evidence="2">Uncharacterized protein</fullName>
    </submittedName>
</protein>
<evidence type="ECO:0000256" key="1">
    <source>
        <dbReference type="SAM" id="MobiDB-lite"/>
    </source>
</evidence>
<proteinExistence type="predicted"/>